<evidence type="ECO:0000313" key="2">
    <source>
        <dbReference type="EMBL" id="KAK6936989.1"/>
    </source>
</evidence>
<accession>A0AAN8ZDU5</accession>
<dbReference type="InterPro" id="IPR058353">
    <property type="entry name" value="DUF8040"/>
</dbReference>
<feature type="domain" description="DUF8040" evidence="1">
    <location>
        <begin position="47"/>
        <end position="125"/>
    </location>
</feature>
<protein>
    <recommendedName>
        <fullName evidence="1">DUF8040 domain-containing protein</fullName>
    </recommendedName>
</protein>
<dbReference type="EMBL" id="JBAMMX010000007">
    <property type="protein sequence ID" value="KAK6936989.1"/>
    <property type="molecule type" value="Genomic_DNA"/>
</dbReference>
<evidence type="ECO:0000259" key="1">
    <source>
        <dbReference type="Pfam" id="PF26138"/>
    </source>
</evidence>
<organism evidence="2 3">
    <name type="scientific">Dillenia turbinata</name>
    <dbReference type="NCBI Taxonomy" id="194707"/>
    <lineage>
        <taxon>Eukaryota</taxon>
        <taxon>Viridiplantae</taxon>
        <taxon>Streptophyta</taxon>
        <taxon>Embryophyta</taxon>
        <taxon>Tracheophyta</taxon>
        <taxon>Spermatophyta</taxon>
        <taxon>Magnoliopsida</taxon>
        <taxon>eudicotyledons</taxon>
        <taxon>Gunneridae</taxon>
        <taxon>Pentapetalae</taxon>
        <taxon>Dilleniales</taxon>
        <taxon>Dilleniaceae</taxon>
        <taxon>Dillenia</taxon>
    </lineage>
</organism>
<comment type="caution">
    <text evidence="2">The sequence shown here is derived from an EMBL/GenBank/DDBJ whole genome shotgun (WGS) entry which is preliminary data.</text>
</comment>
<reference evidence="2 3" key="1">
    <citation type="submission" date="2023-12" db="EMBL/GenBank/DDBJ databases">
        <title>A high-quality genome assembly for Dillenia turbinata (Dilleniales).</title>
        <authorList>
            <person name="Chanderbali A."/>
        </authorList>
    </citation>
    <scope>NUCLEOTIDE SEQUENCE [LARGE SCALE GENOMIC DNA]</scope>
    <source>
        <strain evidence="2">LSX21</strain>
        <tissue evidence="2">Leaf</tissue>
    </source>
</reference>
<evidence type="ECO:0000313" key="3">
    <source>
        <dbReference type="Proteomes" id="UP001370490"/>
    </source>
</evidence>
<sequence>MDSWNITSVIKSCHDIINEGDVENEEHICQVEEDNLDIWEYYEKYIHKIPCCTSTRSGHKLIHEIMADLQHNYGLNPTRGMSIYEEVDIFLMTCAHGVDNCLIQEMFNHSGETVHRHLHRILGVINKLAKNIIKPHPYYNDGVGYHMP</sequence>
<keyword evidence="3" id="KW-1185">Reference proteome</keyword>
<proteinExistence type="predicted"/>
<dbReference type="Proteomes" id="UP001370490">
    <property type="component" value="Unassembled WGS sequence"/>
</dbReference>
<dbReference type="Pfam" id="PF26138">
    <property type="entry name" value="DUF8040"/>
    <property type="match status" value="1"/>
</dbReference>
<dbReference type="AlphaFoldDB" id="A0AAN8ZDU5"/>
<name>A0AAN8ZDU5_9MAGN</name>
<gene>
    <name evidence="2" type="ORF">RJ641_034019</name>
</gene>